<dbReference type="PANTHER" id="PTHR43818:SF11">
    <property type="entry name" value="BCDNA.GH03377"/>
    <property type="match status" value="1"/>
</dbReference>
<dbReference type="GO" id="GO:0000166">
    <property type="term" value="F:nucleotide binding"/>
    <property type="evidence" value="ECO:0007669"/>
    <property type="project" value="InterPro"/>
</dbReference>
<reference evidence="5" key="1">
    <citation type="submission" date="2016-10" db="EMBL/GenBank/DDBJ databases">
        <authorList>
            <person name="Varghese N."/>
            <person name="Submissions S."/>
        </authorList>
    </citation>
    <scope>NUCLEOTIDE SEQUENCE [LARGE SCALE GENOMIC DNA]</scope>
    <source>
        <strain evidence="5">IBRC-M 10043</strain>
    </source>
</reference>
<dbReference type="InterPro" id="IPR036291">
    <property type="entry name" value="NAD(P)-bd_dom_sf"/>
</dbReference>
<dbReference type="GO" id="GO:0016491">
    <property type="term" value="F:oxidoreductase activity"/>
    <property type="evidence" value="ECO:0007669"/>
    <property type="project" value="UniProtKB-KW"/>
</dbReference>
<dbReference type="OrthoDB" id="30889at2157"/>
<dbReference type="AlphaFoldDB" id="A0A1H8SGP5"/>
<keyword evidence="1" id="KW-0560">Oxidoreductase</keyword>
<accession>A0A1H8SGP5</accession>
<evidence type="ECO:0000256" key="1">
    <source>
        <dbReference type="ARBA" id="ARBA00023002"/>
    </source>
</evidence>
<sequence length="365" mass="39991">MTLRVAFLGYRFMGTAHANALARLPMFFPDAPETRRQVLIGRDESALTEAADRLGFAETATGWREVVDEVDVFYDLAPNYLHADPAIAALDADAHVLCEKPLAHTLDDAERMAAAAADSDATAAVAFNYRFLPAVARAKYLVETGELGEIRAFRGRYLQDWLADPTAPWSWRTDADLAGSGALGDLGAHTLDLARYLVGDVARVSGYTRTFVDERPDPEGDGTQPVTVDDAFTAQLAFENGATGTVEASRVAPGRKNDHRIELDGTDGALRWSLERPNELLVRRAGARGFERELVTDPDDPYVDHWWPPGHVLGWEHSVVHENAEFLTAAVAGESHDPDFQAGLAVQRLLDAIQRADANGRWIEC</sequence>
<dbReference type="Gene3D" id="3.40.50.720">
    <property type="entry name" value="NAD(P)-binding Rossmann-like Domain"/>
    <property type="match status" value="1"/>
</dbReference>
<dbReference type="Pfam" id="PF22725">
    <property type="entry name" value="GFO_IDH_MocA_C3"/>
    <property type="match status" value="1"/>
</dbReference>
<name>A0A1H8SGP5_9EURY</name>
<gene>
    <name evidence="4" type="ORF">SAMN05216388_101924</name>
</gene>
<feature type="domain" description="Gfo/Idh/MocA-like oxidoreductase N-terminal" evidence="2">
    <location>
        <begin position="3"/>
        <end position="126"/>
    </location>
</feature>
<protein>
    <submittedName>
        <fullName evidence="4">Predicted dehydrogenase</fullName>
    </submittedName>
</protein>
<evidence type="ECO:0000259" key="2">
    <source>
        <dbReference type="Pfam" id="PF01408"/>
    </source>
</evidence>
<evidence type="ECO:0000313" key="4">
    <source>
        <dbReference type="EMBL" id="SEO77841.1"/>
    </source>
</evidence>
<keyword evidence="5" id="KW-1185">Reference proteome</keyword>
<dbReference type="InterPro" id="IPR000683">
    <property type="entry name" value="Gfo/Idh/MocA-like_OxRdtase_N"/>
</dbReference>
<evidence type="ECO:0000313" key="5">
    <source>
        <dbReference type="Proteomes" id="UP000198775"/>
    </source>
</evidence>
<dbReference type="Proteomes" id="UP000198775">
    <property type="component" value="Unassembled WGS sequence"/>
</dbReference>
<dbReference type="SUPFAM" id="SSF55347">
    <property type="entry name" value="Glyceraldehyde-3-phosphate dehydrogenase-like, C-terminal domain"/>
    <property type="match status" value="1"/>
</dbReference>
<dbReference type="RefSeq" id="WP_092662371.1">
    <property type="nucleotide sequence ID" value="NZ_FOCX01000019.1"/>
</dbReference>
<proteinExistence type="predicted"/>
<dbReference type="Gene3D" id="3.30.360.10">
    <property type="entry name" value="Dihydrodipicolinate Reductase, domain 2"/>
    <property type="match status" value="1"/>
</dbReference>
<dbReference type="EMBL" id="FOCX01000019">
    <property type="protein sequence ID" value="SEO77841.1"/>
    <property type="molecule type" value="Genomic_DNA"/>
</dbReference>
<evidence type="ECO:0000259" key="3">
    <source>
        <dbReference type="Pfam" id="PF22725"/>
    </source>
</evidence>
<dbReference type="PANTHER" id="PTHR43818">
    <property type="entry name" value="BCDNA.GH03377"/>
    <property type="match status" value="1"/>
</dbReference>
<organism evidence="4 5">
    <name type="scientific">Halorientalis persicus</name>
    <dbReference type="NCBI Taxonomy" id="1367881"/>
    <lineage>
        <taxon>Archaea</taxon>
        <taxon>Methanobacteriati</taxon>
        <taxon>Methanobacteriota</taxon>
        <taxon>Stenosarchaea group</taxon>
        <taxon>Halobacteria</taxon>
        <taxon>Halobacteriales</taxon>
        <taxon>Haloarculaceae</taxon>
        <taxon>Halorientalis</taxon>
    </lineage>
</organism>
<dbReference type="InterPro" id="IPR055170">
    <property type="entry name" value="GFO_IDH_MocA-like_dom"/>
</dbReference>
<dbReference type="Pfam" id="PF01408">
    <property type="entry name" value="GFO_IDH_MocA"/>
    <property type="match status" value="1"/>
</dbReference>
<feature type="domain" description="GFO/IDH/MocA-like oxidoreductase" evidence="3">
    <location>
        <begin position="136"/>
        <end position="271"/>
    </location>
</feature>
<dbReference type="InterPro" id="IPR050463">
    <property type="entry name" value="Gfo/Idh/MocA_oxidrdct_glycsds"/>
</dbReference>
<dbReference type="SUPFAM" id="SSF51735">
    <property type="entry name" value="NAD(P)-binding Rossmann-fold domains"/>
    <property type="match status" value="1"/>
</dbReference>